<dbReference type="SUPFAM" id="SSF56601">
    <property type="entry name" value="beta-lactamase/transpeptidase-like"/>
    <property type="match status" value="1"/>
</dbReference>
<keyword evidence="3" id="KW-1185">Reference proteome</keyword>
<evidence type="ECO:0000313" key="3">
    <source>
        <dbReference type="Proteomes" id="UP000832097"/>
    </source>
</evidence>
<proteinExistence type="predicted"/>
<reference evidence="2 3" key="1">
    <citation type="submission" date="2022-03" db="EMBL/GenBank/DDBJ databases">
        <title>Mucilaginibacter sp. isolated from the gut of Protaetia brevitarsis seulensis larvae.</title>
        <authorList>
            <person name="Won M."/>
            <person name="Kim S.-J."/>
            <person name="Kwon S.-W."/>
        </authorList>
    </citation>
    <scope>NUCLEOTIDE SEQUENCE [LARGE SCALE GENOMIC DNA]</scope>
    <source>
        <strain evidence="2 3">CFWR-12</strain>
    </source>
</reference>
<dbReference type="Proteomes" id="UP000832097">
    <property type="component" value="Chromosome"/>
</dbReference>
<protein>
    <recommendedName>
        <fullName evidence="1">Peptidase S11 D-alanyl-D-alanine carboxypeptidase A N-terminal domain-containing protein</fullName>
    </recommendedName>
</protein>
<feature type="domain" description="Peptidase S11 D-alanyl-D-alanine carboxypeptidase A N-terminal" evidence="1">
    <location>
        <begin position="66"/>
        <end position="220"/>
    </location>
</feature>
<organism evidence="2 3">
    <name type="scientific">Agromyces larvae</name>
    <dbReference type="NCBI Taxonomy" id="2929802"/>
    <lineage>
        <taxon>Bacteria</taxon>
        <taxon>Bacillati</taxon>
        <taxon>Actinomycetota</taxon>
        <taxon>Actinomycetes</taxon>
        <taxon>Micrococcales</taxon>
        <taxon>Microbacteriaceae</taxon>
        <taxon>Agromyces</taxon>
    </lineage>
</organism>
<sequence>MSLRPGRIVGILVGAVAILGIGVYGPAMLLGPLPAAAVTTATTTDATPPAAVELPMPAVGQSAIAVVGDDGEAFLLAQSGGDDTVPIGGAAKLVTLLVTLDSLPLAADEDGPGITIKPADYTDYLRYRDEDSRTLQVSPGETWTERDVVRAVLFASSNNHADTLARWAFGSVEQYVTAANAWLGDHGFTATKVADATGLSGDNVGTAAELTRLAALAMSDPSLAALLDGSASSAPTARQVPDVVARLGDVGVRAITRSYTDPAAITFLFTAEVASGASDASNRLVGAMLLVPDYETLDPAVTAVVEAAAAAAAPIELITAGTAYGSVSTAWGARADLIASTTRAGTGWAGATGAATVTVEPFTTASSSREIGRVTVPTGAGEVGSPLRLSADIDDPGPLWRLANPFAIIGAFAANQD</sequence>
<dbReference type="Pfam" id="PF00768">
    <property type="entry name" value="Peptidase_S11"/>
    <property type="match status" value="1"/>
</dbReference>
<dbReference type="InterPro" id="IPR001967">
    <property type="entry name" value="Peptidase_S11_N"/>
</dbReference>
<gene>
    <name evidence="2" type="ORF">MTO99_06050</name>
</gene>
<dbReference type="Gene3D" id="3.40.710.10">
    <property type="entry name" value="DD-peptidase/beta-lactamase superfamily"/>
    <property type="match status" value="1"/>
</dbReference>
<accession>A0ABY4C1F9</accession>
<dbReference type="RefSeq" id="WP_243557819.1">
    <property type="nucleotide sequence ID" value="NZ_CP094528.1"/>
</dbReference>
<evidence type="ECO:0000313" key="2">
    <source>
        <dbReference type="EMBL" id="UOE45323.1"/>
    </source>
</evidence>
<dbReference type="InterPro" id="IPR012338">
    <property type="entry name" value="Beta-lactam/transpept-like"/>
</dbReference>
<name>A0ABY4C1F9_9MICO</name>
<dbReference type="EMBL" id="CP094528">
    <property type="protein sequence ID" value="UOE45323.1"/>
    <property type="molecule type" value="Genomic_DNA"/>
</dbReference>
<evidence type="ECO:0000259" key="1">
    <source>
        <dbReference type="Pfam" id="PF00768"/>
    </source>
</evidence>